<evidence type="ECO:0000256" key="10">
    <source>
        <dbReference type="ARBA" id="ARBA00022777"/>
    </source>
</evidence>
<reference evidence="19" key="1">
    <citation type="journal article" date="2014" name="BMC Genomics">
        <title>The genome sequence of the biocontrol fungus Metarhizium anisopliae and comparative genomics of Metarhizium species.</title>
        <authorList>
            <person name="Pattemore J.A."/>
            <person name="Hane J.K."/>
            <person name="Williams A.H."/>
            <person name="Wilson B.A."/>
            <person name="Stodart B.J."/>
            <person name="Ash G.J."/>
        </authorList>
    </citation>
    <scope>NUCLEOTIDE SEQUENCE [LARGE SCALE GENOMIC DNA]</scope>
    <source>
        <strain evidence="19">BRIP 53293</strain>
    </source>
</reference>
<dbReference type="PROSITE" id="PS00109">
    <property type="entry name" value="PROTEIN_KINASE_TYR"/>
    <property type="match status" value="1"/>
</dbReference>
<evidence type="ECO:0000256" key="11">
    <source>
        <dbReference type="ARBA" id="ARBA00022840"/>
    </source>
</evidence>
<dbReference type="EMBL" id="KE384739">
    <property type="protein sequence ID" value="KJK77189.1"/>
    <property type="molecule type" value="Genomic_DNA"/>
</dbReference>
<keyword evidence="10" id="KW-0418">Kinase</keyword>
<evidence type="ECO:0000256" key="6">
    <source>
        <dbReference type="ARBA" id="ARBA00022527"/>
    </source>
</evidence>
<dbReference type="Pfam" id="PF00023">
    <property type="entry name" value="Ank"/>
    <property type="match status" value="2"/>
</dbReference>
<dbReference type="InterPro" id="IPR040976">
    <property type="entry name" value="Pkinase_fungal"/>
</dbReference>
<dbReference type="SUPFAM" id="SSF48403">
    <property type="entry name" value="Ankyrin repeat"/>
    <property type="match status" value="1"/>
</dbReference>
<evidence type="ECO:0000313" key="19">
    <source>
        <dbReference type="Proteomes" id="UP000054544"/>
    </source>
</evidence>
<feature type="repeat" description="ANK" evidence="16">
    <location>
        <begin position="564"/>
        <end position="596"/>
    </location>
</feature>
<dbReference type="Gene3D" id="3.30.200.20">
    <property type="entry name" value="Phosphorylase Kinase, domain 1"/>
    <property type="match status" value="1"/>
</dbReference>
<feature type="domain" description="Protein kinase" evidence="17">
    <location>
        <begin position="127"/>
        <end position="386"/>
    </location>
</feature>
<evidence type="ECO:0000256" key="16">
    <source>
        <dbReference type="PROSITE-ProRule" id="PRU00023"/>
    </source>
</evidence>
<evidence type="ECO:0000256" key="1">
    <source>
        <dbReference type="ARBA" id="ARBA00003747"/>
    </source>
</evidence>
<evidence type="ECO:0000256" key="13">
    <source>
        <dbReference type="ARBA" id="ARBA00033194"/>
    </source>
</evidence>
<comment type="subunit">
    <text evidence="2">Component of the EKC/KEOPS complex composed of at least BUD32, CGI121, GON7, KAE1 and PCC1; the whole complex dimerizes.</text>
</comment>
<name>A0A0D9NT59_METAN</name>
<dbReference type="InterPro" id="IPR000719">
    <property type="entry name" value="Prot_kinase_dom"/>
</dbReference>
<keyword evidence="9" id="KW-0547">Nucleotide-binding</keyword>
<evidence type="ECO:0000313" key="18">
    <source>
        <dbReference type="EMBL" id="KJK77189.1"/>
    </source>
</evidence>
<dbReference type="FunFam" id="1.10.510.10:FF:000024">
    <property type="entry name" value="Probable serine/threonine-protein kinase cot-1"/>
    <property type="match status" value="1"/>
</dbReference>
<comment type="catalytic activity">
    <reaction evidence="14">
        <text>L-threonyl-[protein] + ATP = O-phospho-L-threonyl-[protein] + ADP + H(+)</text>
        <dbReference type="Rhea" id="RHEA:46608"/>
        <dbReference type="Rhea" id="RHEA-COMP:11060"/>
        <dbReference type="Rhea" id="RHEA-COMP:11605"/>
        <dbReference type="ChEBI" id="CHEBI:15378"/>
        <dbReference type="ChEBI" id="CHEBI:30013"/>
        <dbReference type="ChEBI" id="CHEBI:30616"/>
        <dbReference type="ChEBI" id="CHEBI:61977"/>
        <dbReference type="ChEBI" id="CHEBI:456216"/>
        <dbReference type="EC" id="2.7.11.1"/>
    </reaction>
</comment>
<dbReference type="Gene3D" id="1.10.510.10">
    <property type="entry name" value="Transferase(Phosphotransferase) domain 1"/>
    <property type="match status" value="2"/>
</dbReference>
<protein>
    <recommendedName>
        <fullName evidence="5">EKC/KEOPS complex subunit BUD32</fullName>
        <ecNumber evidence="3">2.7.11.1</ecNumber>
    </recommendedName>
    <alternativeName>
        <fullName evidence="12 13">Atypical Serine/threonine protein kinase BUD32</fullName>
    </alternativeName>
    <alternativeName>
        <fullName evidence="4">EKC/KEOPS complex subunit bud32</fullName>
    </alternativeName>
</protein>
<proteinExistence type="predicted"/>
<evidence type="ECO:0000256" key="3">
    <source>
        <dbReference type="ARBA" id="ARBA00012513"/>
    </source>
</evidence>
<keyword evidence="6" id="KW-0723">Serine/threonine-protein kinase</keyword>
<evidence type="ECO:0000256" key="8">
    <source>
        <dbReference type="ARBA" id="ARBA00022679"/>
    </source>
</evidence>
<keyword evidence="7" id="KW-0597">Phosphoprotein</keyword>
<dbReference type="InterPro" id="IPR036770">
    <property type="entry name" value="Ankyrin_rpt-contain_sf"/>
</dbReference>
<dbReference type="Pfam" id="PF17667">
    <property type="entry name" value="Pkinase_fungal"/>
    <property type="match status" value="1"/>
</dbReference>
<dbReference type="OrthoDB" id="4935479at2759"/>
<sequence>MGENFKEPDIVLPCILTVTLHEAPGLSALHGKLRYALLNYDKCEVPVQPYLVSASDSVLVQKDYNVCKFYVARLAELTISFYVRDPEDAPAVLLGVARVKPFSLSKSANSHWLPVGHDCAARVRVSFEYHRALQEPKFRSLGGDVIRSRSRYVGVFKSEDIGQRYADGWFSNEHISSPGLISFLPSQINHPFIAPVTHSYESEYESHLLSPYVGGGHLFHHIQNQRRFDTDISRLYIAEILCALEYIHDFHSIFGWLKPQNVLLDLSGHIVLCGFGLFILEAKNRDSTTPRVAEYPAPELLLGNDATRPADYWTLGIFLYEMLVGEPLFYDENPTNITEKILKQPLEFPGNISTAAKDLITRLLNRRPQERLGAHGASEIKNHSFFESINWQKVLQRNYEPAFKPEYTPGSNPLCGSCNFSPNHVSGSFEQHGVPGSFEPPEPPSIFEGLNSWAMAQGGKATKISEMTIQADNEWDLIWQDSQPQSFHFHNCVTGATRPVPSRAVDPCAIQDAATYTNIGLDTSPGLTHKLDALEAALQAGYDHAVSELLTYNMDLNVEIFGRDRRSPLHWAVKHKNLHLVCLFLEHGANADFGGPALIQAVGIGHLAIAEALVSKTSRVACTQSLGLAVDKQDMNMARLLLDYGVHCDFEKDDRPYPQPTWDQSFMGCDISRPQEFKPPLIRAIQKHDIDIVRLLLLHGADPNVALHDTFDCGRAVQLAMKAEQLGIVQLLLDSGADISLPARISNAMSSITPPHAPTEAALEPLRDELKGNMLPNVHGFFAKYFEGKSWSTVTQNKFQETTSANMVGKLSARVTDLANLDVLVEWLAEFQTLFFGVDQANLRFCSQPLSNTSSTPKTAIYLETSDVQSAAGSTRVFGEFHLDSAPVMADDDDDDPALLRASTARVQGPVGSMLCPRVPRAYSSERLDLAQKPDLLVCALAGYTLMTDEEAGFNTFVQRLTPESDSYVTFHQSHTFRLQPELMATADYIVGPGTTCYAASTQTAGEPDTVIKFSWREDQEPTEVRLLKLAHERNAWGVIQLLDHQDLVNVADLRQEMDFPRPFANRILSCVATTPLSRPIRQFASIPELLEALRDLVRALHSLYVKARILHRDVAIKNLIIAPHRTADGPKGVLLDFNFALDLDNVRPVEPMVGSDGFMAIGILSGQRHTYRHDLESLFYVFLWIAIANDGVHDEANDILEDMPTTSRLWKWCSMDFGAVGRDKAADMSPEGFEGILDEFCSDFAPLRGLARELHALLFPVRQGKIFTGTDTDPVAVERLHDGMADAFNWSALAFQG</sequence>
<dbReference type="EC" id="2.7.11.1" evidence="3"/>
<gene>
    <name evidence="18" type="ORF">H634G_07496</name>
</gene>
<keyword evidence="8" id="KW-0808">Transferase</keyword>
<organism evidence="18 19">
    <name type="scientific">Metarhizium anisopliae BRIP 53293</name>
    <dbReference type="NCBI Taxonomy" id="1291518"/>
    <lineage>
        <taxon>Eukaryota</taxon>
        <taxon>Fungi</taxon>
        <taxon>Dikarya</taxon>
        <taxon>Ascomycota</taxon>
        <taxon>Pezizomycotina</taxon>
        <taxon>Sordariomycetes</taxon>
        <taxon>Hypocreomycetidae</taxon>
        <taxon>Hypocreales</taxon>
        <taxon>Clavicipitaceae</taxon>
        <taxon>Metarhizium</taxon>
    </lineage>
</organism>
<dbReference type="PROSITE" id="PS50297">
    <property type="entry name" value="ANK_REP_REGION"/>
    <property type="match status" value="1"/>
</dbReference>
<dbReference type="GO" id="GO:0007010">
    <property type="term" value="P:cytoskeleton organization"/>
    <property type="evidence" value="ECO:0007669"/>
    <property type="project" value="UniProtKB-ARBA"/>
</dbReference>
<feature type="domain" description="Protein kinase" evidence="17">
    <location>
        <begin position="985"/>
        <end position="1259"/>
    </location>
</feature>
<evidence type="ECO:0000259" key="17">
    <source>
        <dbReference type="PROSITE" id="PS50011"/>
    </source>
</evidence>
<dbReference type="Pfam" id="PF00069">
    <property type="entry name" value="Pkinase"/>
    <property type="match status" value="1"/>
</dbReference>
<keyword evidence="16" id="KW-0040">ANK repeat</keyword>
<dbReference type="SMART" id="SM00220">
    <property type="entry name" value="S_TKc"/>
    <property type="match status" value="1"/>
</dbReference>
<dbReference type="Proteomes" id="UP000054544">
    <property type="component" value="Unassembled WGS sequence"/>
</dbReference>
<dbReference type="SUPFAM" id="SSF56112">
    <property type="entry name" value="Protein kinase-like (PK-like)"/>
    <property type="match status" value="2"/>
</dbReference>
<dbReference type="PROSITE" id="PS50088">
    <property type="entry name" value="ANK_REPEAT"/>
    <property type="match status" value="2"/>
</dbReference>
<evidence type="ECO:0000256" key="7">
    <source>
        <dbReference type="ARBA" id="ARBA00022553"/>
    </source>
</evidence>
<dbReference type="PROSITE" id="PS50011">
    <property type="entry name" value="PROTEIN_KINASE_DOM"/>
    <property type="match status" value="2"/>
</dbReference>
<keyword evidence="19" id="KW-1185">Reference proteome</keyword>
<dbReference type="SMART" id="SM00248">
    <property type="entry name" value="ANK"/>
    <property type="match status" value="5"/>
</dbReference>
<evidence type="ECO:0000256" key="15">
    <source>
        <dbReference type="ARBA" id="ARBA00048679"/>
    </source>
</evidence>
<evidence type="ECO:0000256" key="5">
    <source>
        <dbReference type="ARBA" id="ARBA00019973"/>
    </source>
</evidence>
<evidence type="ECO:0000256" key="12">
    <source>
        <dbReference type="ARBA" id="ARBA00030980"/>
    </source>
</evidence>
<feature type="repeat" description="ANK" evidence="16">
    <location>
        <begin position="676"/>
        <end position="708"/>
    </location>
</feature>
<dbReference type="GO" id="GO:0004674">
    <property type="term" value="F:protein serine/threonine kinase activity"/>
    <property type="evidence" value="ECO:0007669"/>
    <property type="project" value="UniProtKB-KW"/>
</dbReference>
<keyword evidence="11" id="KW-0067">ATP-binding</keyword>
<dbReference type="PANTHER" id="PTHR24351">
    <property type="entry name" value="RIBOSOMAL PROTEIN S6 KINASE"/>
    <property type="match status" value="1"/>
</dbReference>
<dbReference type="InterPro" id="IPR002110">
    <property type="entry name" value="Ankyrin_rpt"/>
</dbReference>
<accession>A0A0D9NT59</accession>
<evidence type="ECO:0000256" key="14">
    <source>
        <dbReference type="ARBA" id="ARBA00047899"/>
    </source>
</evidence>
<dbReference type="GO" id="GO:0005524">
    <property type="term" value="F:ATP binding"/>
    <property type="evidence" value="ECO:0007669"/>
    <property type="project" value="UniProtKB-KW"/>
</dbReference>
<evidence type="ECO:0000256" key="9">
    <source>
        <dbReference type="ARBA" id="ARBA00022741"/>
    </source>
</evidence>
<comment type="function">
    <text evidence="1">Component of the EKC/KEOPS complex that is required for the formation of a threonylcarbamoyl group on adenosine at position 37 (t(6)A37) in tRNAs that read codons beginning with adenine. The complex is probably involved in the transfer of the threonylcarbamoyl moiety of threonylcarbamoyl-AMP (TC-AMP) to the N6 group of A37. BUD32 has ATPase activity in the context of the EKC/KEOPS complex and likely plays a supporting role to the catalytic subunit KAE1. The EKC/KEOPS complex also promotes both telomere uncapping and telomere elongation. The complex is required for efficient recruitment of transcriptional coactivators.</text>
</comment>
<evidence type="ECO:0000256" key="4">
    <source>
        <dbReference type="ARBA" id="ARBA00013948"/>
    </source>
</evidence>
<dbReference type="InterPro" id="IPR008266">
    <property type="entry name" value="Tyr_kinase_AS"/>
</dbReference>
<dbReference type="InterPro" id="IPR011009">
    <property type="entry name" value="Kinase-like_dom_sf"/>
</dbReference>
<dbReference type="STRING" id="1291518.A0A0D9NT59"/>
<comment type="catalytic activity">
    <reaction evidence="15">
        <text>L-seryl-[protein] + ATP = O-phospho-L-seryl-[protein] + ADP + H(+)</text>
        <dbReference type="Rhea" id="RHEA:17989"/>
        <dbReference type="Rhea" id="RHEA-COMP:9863"/>
        <dbReference type="Rhea" id="RHEA-COMP:11604"/>
        <dbReference type="ChEBI" id="CHEBI:15378"/>
        <dbReference type="ChEBI" id="CHEBI:29999"/>
        <dbReference type="ChEBI" id="CHEBI:30616"/>
        <dbReference type="ChEBI" id="CHEBI:83421"/>
        <dbReference type="ChEBI" id="CHEBI:456216"/>
        <dbReference type="EC" id="2.7.11.1"/>
    </reaction>
</comment>
<dbReference type="Gene3D" id="1.25.40.20">
    <property type="entry name" value="Ankyrin repeat-containing domain"/>
    <property type="match status" value="2"/>
</dbReference>
<evidence type="ECO:0000256" key="2">
    <source>
        <dbReference type="ARBA" id="ARBA00011534"/>
    </source>
</evidence>